<protein>
    <submittedName>
        <fullName evidence="2">Polysaccharide deacetylase family protein</fullName>
    </submittedName>
</protein>
<evidence type="ECO:0000259" key="1">
    <source>
        <dbReference type="PROSITE" id="PS51677"/>
    </source>
</evidence>
<proteinExistence type="predicted"/>
<dbReference type="CDD" id="cd10959">
    <property type="entry name" value="CE4_NodB_like_3"/>
    <property type="match status" value="1"/>
</dbReference>
<dbReference type="SUPFAM" id="SSF88713">
    <property type="entry name" value="Glycoside hydrolase/deacetylase"/>
    <property type="match status" value="1"/>
</dbReference>
<organism evidence="2 3">
    <name type="scientific">Savagea serpentis</name>
    <dbReference type="NCBI Taxonomy" id="2785297"/>
    <lineage>
        <taxon>Bacteria</taxon>
        <taxon>Bacillati</taxon>
        <taxon>Bacillota</taxon>
        <taxon>Bacilli</taxon>
        <taxon>Bacillales</taxon>
        <taxon>Caryophanaceae</taxon>
        <taxon>Savagea</taxon>
    </lineage>
</organism>
<dbReference type="RefSeq" id="WP_194561850.1">
    <property type="nucleotide sequence ID" value="NZ_JADKPV010000001.1"/>
</dbReference>
<dbReference type="InterPro" id="IPR002509">
    <property type="entry name" value="NODB_dom"/>
</dbReference>
<dbReference type="GO" id="GO:0016810">
    <property type="term" value="F:hydrolase activity, acting on carbon-nitrogen (but not peptide) bonds"/>
    <property type="evidence" value="ECO:0007669"/>
    <property type="project" value="InterPro"/>
</dbReference>
<gene>
    <name evidence="2" type="ORF">IRY55_03445</name>
</gene>
<feature type="domain" description="NodB homology" evidence="1">
    <location>
        <begin position="40"/>
        <end position="221"/>
    </location>
</feature>
<sequence length="229" mass="26071">MKLQRLIALTLGSTLFYSVGATLYYRNTNQRRIHRHATCDALYLTFDDGPHPFYTPKLLDLLAEHNAKATFFVVGEHAKAYPELLKRMSEEGHAIGIHHMHHRSSWTMTPQALREEVTQCARVIETITGRAPQLYRPPWGHFNAASMKVSPYPFVLWSHIFGDWKVSQNHLSRLLEEDIPNGSILLLHDHDGTLGADLGAPLQTLEAVEQFLKLQTGRSFHALSKEVLR</sequence>
<accession>A0A8J7KSC2</accession>
<dbReference type="InterPro" id="IPR011330">
    <property type="entry name" value="Glyco_hydro/deAcase_b/a-brl"/>
</dbReference>
<dbReference type="Pfam" id="PF01522">
    <property type="entry name" value="Polysacc_deac_1"/>
    <property type="match status" value="1"/>
</dbReference>
<keyword evidence="3" id="KW-1185">Reference proteome</keyword>
<dbReference type="InterPro" id="IPR050248">
    <property type="entry name" value="Polysacc_deacetylase_ArnD"/>
</dbReference>
<dbReference type="Gene3D" id="3.20.20.370">
    <property type="entry name" value="Glycoside hydrolase/deacetylase"/>
    <property type="match status" value="1"/>
</dbReference>
<evidence type="ECO:0000313" key="2">
    <source>
        <dbReference type="EMBL" id="MBF4500409.1"/>
    </source>
</evidence>
<dbReference type="AlphaFoldDB" id="A0A8J7KSC2"/>
<dbReference type="GO" id="GO:0005975">
    <property type="term" value="P:carbohydrate metabolic process"/>
    <property type="evidence" value="ECO:0007669"/>
    <property type="project" value="InterPro"/>
</dbReference>
<comment type="caution">
    <text evidence="2">The sequence shown here is derived from an EMBL/GenBank/DDBJ whole genome shotgun (WGS) entry which is preliminary data.</text>
</comment>
<evidence type="ECO:0000313" key="3">
    <source>
        <dbReference type="Proteomes" id="UP000622653"/>
    </source>
</evidence>
<name>A0A8J7KSC2_9BACL</name>
<dbReference type="PANTHER" id="PTHR10587:SF137">
    <property type="entry name" value="4-DEOXY-4-FORMAMIDO-L-ARABINOSE-PHOSPHOUNDECAPRENOL DEFORMYLASE ARND-RELATED"/>
    <property type="match status" value="1"/>
</dbReference>
<reference evidence="2" key="1">
    <citation type="submission" date="2020-11" db="EMBL/GenBank/DDBJ databases">
        <title>Multidrug resistant novel bacterium Savagea serpentis sp. nov., isolated from the scats of a vine snake (Ahaetulla nasuta).</title>
        <authorList>
            <person name="Venkata Ramana V."/>
            <person name="Vikas Patil S."/>
            <person name="Yogita Lugani V."/>
        </authorList>
    </citation>
    <scope>NUCLEOTIDE SEQUENCE</scope>
    <source>
        <strain evidence="2">SN6</strain>
    </source>
</reference>
<dbReference type="EMBL" id="JADKPV010000001">
    <property type="protein sequence ID" value="MBF4500409.1"/>
    <property type="molecule type" value="Genomic_DNA"/>
</dbReference>
<dbReference type="Proteomes" id="UP000622653">
    <property type="component" value="Unassembled WGS sequence"/>
</dbReference>
<dbReference type="PROSITE" id="PS51677">
    <property type="entry name" value="NODB"/>
    <property type="match status" value="1"/>
</dbReference>
<dbReference type="PANTHER" id="PTHR10587">
    <property type="entry name" value="GLYCOSYL TRANSFERASE-RELATED"/>
    <property type="match status" value="1"/>
</dbReference>